<accession>A0A0E9VYF3</accession>
<feature type="transmembrane region" description="Helical" evidence="1">
    <location>
        <begin position="15"/>
        <end position="38"/>
    </location>
</feature>
<protein>
    <submittedName>
        <fullName evidence="2">Uncharacterized protein</fullName>
    </submittedName>
</protein>
<dbReference type="EMBL" id="GBXM01025455">
    <property type="protein sequence ID" value="JAH83122.1"/>
    <property type="molecule type" value="Transcribed_RNA"/>
</dbReference>
<organism evidence="2">
    <name type="scientific">Anguilla anguilla</name>
    <name type="common">European freshwater eel</name>
    <name type="synonym">Muraena anguilla</name>
    <dbReference type="NCBI Taxonomy" id="7936"/>
    <lineage>
        <taxon>Eukaryota</taxon>
        <taxon>Metazoa</taxon>
        <taxon>Chordata</taxon>
        <taxon>Craniata</taxon>
        <taxon>Vertebrata</taxon>
        <taxon>Euteleostomi</taxon>
        <taxon>Actinopterygii</taxon>
        <taxon>Neopterygii</taxon>
        <taxon>Teleostei</taxon>
        <taxon>Anguilliformes</taxon>
        <taxon>Anguillidae</taxon>
        <taxon>Anguilla</taxon>
    </lineage>
</organism>
<evidence type="ECO:0000256" key="1">
    <source>
        <dbReference type="SAM" id="Phobius"/>
    </source>
</evidence>
<name>A0A0E9VYF3_ANGAN</name>
<keyword evidence="1" id="KW-1133">Transmembrane helix</keyword>
<keyword evidence="1" id="KW-0812">Transmembrane</keyword>
<sequence length="55" mass="6178">MNMNMNTASLCSPEYAAVMLSGISVFSLVSVLLFIFYVKNQMCSLRCPFQSYSCH</sequence>
<reference evidence="2" key="1">
    <citation type="submission" date="2014-11" db="EMBL/GenBank/DDBJ databases">
        <authorList>
            <person name="Amaro Gonzalez C."/>
        </authorList>
    </citation>
    <scope>NUCLEOTIDE SEQUENCE</scope>
</reference>
<proteinExistence type="predicted"/>
<reference evidence="2" key="2">
    <citation type="journal article" date="2015" name="Fish Shellfish Immunol.">
        <title>Early steps in the European eel (Anguilla anguilla)-Vibrio vulnificus interaction in the gills: Role of the RtxA13 toxin.</title>
        <authorList>
            <person name="Callol A."/>
            <person name="Pajuelo D."/>
            <person name="Ebbesson L."/>
            <person name="Teles M."/>
            <person name="MacKenzie S."/>
            <person name="Amaro C."/>
        </authorList>
    </citation>
    <scope>NUCLEOTIDE SEQUENCE</scope>
</reference>
<evidence type="ECO:0000313" key="2">
    <source>
        <dbReference type="EMBL" id="JAH83122.1"/>
    </source>
</evidence>
<dbReference type="AlphaFoldDB" id="A0A0E9VYF3"/>
<keyword evidence="1" id="KW-0472">Membrane</keyword>